<reference evidence="12 13" key="1">
    <citation type="submission" date="2016-11" db="EMBL/GenBank/DDBJ databases">
        <authorList>
            <person name="Jaros S."/>
            <person name="Januszkiewicz K."/>
            <person name="Wedrychowicz H."/>
        </authorList>
    </citation>
    <scope>NUCLEOTIDE SEQUENCE [LARGE SCALE GENOMIC DNA]</scope>
    <source>
        <strain evidence="12 13">DSM 10502</strain>
    </source>
</reference>
<keyword evidence="7 8" id="KW-0411">Iron-sulfur</keyword>
<dbReference type="SMART" id="SM00729">
    <property type="entry name" value="Elp3"/>
    <property type="match status" value="1"/>
</dbReference>
<feature type="domain" description="Radical SAM core" evidence="11">
    <location>
        <begin position="140"/>
        <end position="370"/>
    </location>
</feature>
<comment type="subcellular location">
    <subcellularLocation>
        <location evidence="8">Cytoplasm</location>
    </subcellularLocation>
</comment>
<organism evidence="12 13">
    <name type="scientific">Schwartzia succinivorans DSM 10502</name>
    <dbReference type="NCBI Taxonomy" id="1123243"/>
    <lineage>
        <taxon>Bacteria</taxon>
        <taxon>Bacillati</taxon>
        <taxon>Bacillota</taxon>
        <taxon>Negativicutes</taxon>
        <taxon>Selenomonadales</taxon>
        <taxon>Selenomonadaceae</taxon>
        <taxon>Schwartzia</taxon>
    </lineage>
</organism>
<comment type="cofactor">
    <cofactor evidence="8">
        <name>[4Fe-4S] cluster</name>
        <dbReference type="ChEBI" id="CHEBI:49883"/>
    </cofactor>
    <text evidence="8">Binds 2 [4Fe-4S] clusters. One cluster is coordinated with 3 cysteines and an exchangeable S-adenosyl-L-methionine.</text>
</comment>
<keyword evidence="12" id="KW-0687">Ribonucleoprotein</keyword>
<dbReference type="SFLD" id="SFLDS00029">
    <property type="entry name" value="Radical_SAM"/>
    <property type="match status" value="1"/>
</dbReference>
<dbReference type="InterPro" id="IPR005840">
    <property type="entry name" value="Ribosomal_uS12_MeSTrfase_RimO"/>
</dbReference>
<feature type="domain" description="TRAM" evidence="9">
    <location>
        <begin position="373"/>
        <end position="442"/>
    </location>
</feature>
<dbReference type="Gene3D" id="3.80.30.20">
    <property type="entry name" value="tm_1862 like domain"/>
    <property type="match status" value="1"/>
</dbReference>
<dbReference type="OrthoDB" id="9805215at2"/>
<dbReference type="PROSITE" id="PS50926">
    <property type="entry name" value="TRAM"/>
    <property type="match status" value="1"/>
</dbReference>
<dbReference type="SFLD" id="SFLDG01082">
    <property type="entry name" value="B12-binding_domain_containing"/>
    <property type="match status" value="1"/>
</dbReference>
<dbReference type="EC" id="2.8.4.4" evidence="8"/>
<dbReference type="RefSeq" id="WP_072934501.1">
    <property type="nucleotide sequence ID" value="NZ_FQUG01000002.1"/>
</dbReference>
<dbReference type="SFLD" id="SFLDF00274">
    <property type="entry name" value="ribosomal_protein_S12_methylth"/>
    <property type="match status" value="1"/>
</dbReference>
<proteinExistence type="inferred from homology"/>
<keyword evidence="12" id="KW-0689">Ribosomal protein</keyword>
<dbReference type="InterPro" id="IPR020612">
    <property type="entry name" value="Methylthiotransferase_CS"/>
</dbReference>
<dbReference type="GO" id="GO:0103039">
    <property type="term" value="F:protein methylthiotransferase activity"/>
    <property type="evidence" value="ECO:0007669"/>
    <property type="project" value="UniProtKB-EC"/>
</dbReference>
<dbReference type="CDD" id="cd01335">
    <property type="entry name" value="Radical_SAM"/>
    <property type="match status" value="1"/>
</dbReference>
<keyword evidence="1 8" id="KW-0004">4Fe-4S</keyword>
<evidence type="ECO:0000256" key="6">
    <source>
        <dbReference type="ARBA" id="ARBA00023004"/>
    </source>
</evidence>
<dbReference type="GO" id="GO:0140101">
    <property type="term" value="F:catalytic activity, acting on a tRNA"/>
    <property type="evidence" value="ECO:0007669"/>
    <property type="project" value="UniProtKB-ARBA"/>
</dbReference>
<protein>
    <recommendedName>
        <fullName evidence="8">Ribosomal protein uS12 methylthiotransferase RimO</fullName>
        <shortName evidence="8">uS12 MTTase</shortName>
        <shortName evidence="8">uS12 methylthiotransferase</shortName>
        <ecNumber evidence="8">2.8.4.4</ecNumber>
    </recommendedName>
    <alternativeName>
        <fullName evidence="8">Ribosomal protein uS12 (aspartate-C(3))-methylthiotransferase</fullName>
    </alternativeName>
    <alternativeName>
        <fullName evidence="8">Ribosome maturation factor RimO</fullName>
    </alternativeName>
</protein>
<gene>
    <name evidence="8" type="primary">rimO</name>
    <name evidence="12" type="ORF">SAMN02745190_00404</name>
</gene>
<dbReference type="GO" id="GO:0035600">
    <property type="term" value="P:tRNA methylthiolation"/>
    <property type="evidence" value="ECO:0007669"/>
    <property type="project" value="UniProtKB-ARBA"/>
</dbReference>
<dbReference type="Proteomes" id="UP000184404">
    <property type="component" value="Unassembled WGS sequence"/>
</dbReference>
<dbReference type="PROSITE" id="PS51449">
    <property type="entry name" value="MTTASE_N"/>
    <property type="match status" value="1"/>
</dbReference>
<evidence type="ECO:0000256" key="8">
    <source>
        <dbReference type="HAMAP-Rule" id="MF_01865"/>
    </source>
</evidence>
<dbReference type="InterPro" id="IPR023404">
    <property type="entry name" value="rSAM_horseshoe"/>
</dbReference>
<dbReference type="InterPro" id="IPR005839">
    <property type="entry name" value="Methylthiotransferase"/>
</dbReference>
<dbReference type="PANTHER" id="PTHR43837">
    <property type="entry name" value="RIBOSOMAL PROTEIN S12 METHYLTHIOTRANSFERASE RIMO"/>
    <property type="match status" value="1"/>
</dbReference>
<comment type="catalytic activity">
    <reaction evidence="8">
        <text>L-aspartate(89)-[ribosomal protein uS12]-hydrogen + (sulfur carrier)-SH + AH2 + 2 S-adenosyl-L-methionine = 3-methylsulfanyl-L-aspartate(89)-[ribosomal protein uS12]-hydrogen + (sulfur carrier)-H + 5'-deoxyadenosine + L-methionine + A + S-adenosyl-L-homocysteine + 2 H(+)</text>
        <dbReference type="Rhea" id="RHEA:37087"/>
        <dbReference type="Rhea" id="RHEA-COMP:10460"/>
        <dbReference type="Rhea" id="RHEA-COMP:10461"/>
        <dbReference type="Rhea" id="RHEA-COMP:14737"/>
        <dbReference type="Rhea" id="RHEA-COMP:14739"/>
        <dbReference type="ChEBI" id="CHEBI:13193"/>
        <dbReference type="ChEBI" id="CHEBI:15378"/>
        <dbReference type="ChEBI" id="CHEBI:17319"/>
        <dbReference type="ChEBI" id="CHEBI:17499"/>
        <dbReference type="ChEBI" id="CHEBI:29917"/>
        <dbReference type="ChEBI" id="CHEBI:29961"/>
        <dbReference type="ChEBI" id="CHEBI:57844"/>
        <dbReference type="ChEBI" id="CHEBI:57856"/>
        <dbReference type="ChEBI" id="CHEBI:59789"/>
        <dbReference type="ChEBI" id="CHEBI:64428"/>
        <dbReference type="ChEBI" id="CHEBI:73599"/>
        <dbReference type="EC" id="2.8.4.4"/>
    </reaction>
</comment>
<evidence type="ECO:0000256" key="4">
    <source>
        <dbReference type="ARBA" id="ARBA00022691"/>
    </source>
</evidence>
<dbReference type="GO" id="GO:0046872">
    <property type="term" value="F:metal ion binding"/>
    <property type="evidence" value="ECO:0007669"/>
    <property type="project" value="UniProtKB-KW"/>
</dbReference>
<dbReference type="SFLD" id="SFLDG01061">
    <property type="entry name" value="methylthiotransferase"/>
    <property type="match status" value="1"/>
</dbReference>
<evidence type="ECO:0000259" key="10">
    <source>
        <dbReference type="PROSITE" id="PS51449"/>
    </source>
</evidence>
<dbReference type="AlphaFoldDB" id="A0A1M4T8S7"/>
<dbReference type="PANTHER" id="PTHR43837:SF1">
    <property type="entry name" value="RIBOSOMAL PROTEIN US12 METHYLTHIOTRANSFERASE RIMO"/>
    <property type="match status" value="1"/>
</dbReference>
<dbReference type="PROSITE" id="PS51918">
    <property type="entry name" value="RADICAL_SAM"/>
    <property type="match status" value="1"/>
</dbReference>
<dbReference type="InterPro" id="IPR006638">
    <property type="entry name" value="Elp3/MiaA/NifB-like_rSAM"/>
</dbReference>
<dbReference type="SUPFAM" id="SSF102114">
    <property type="entry name" value="Radical SAM enzymes"/>
    <property type="match status" value="1"/>
</dbReference>
<dbReference type="NCBIfam" id="TIGR01125">
    <property type="entry name" value="30S ribosomal protein S12 methylthiotransferase RimO"/>
    <property type="match status" value="1"/>
</dbReference>
<dbReference type="GO" id="GO:0005829">
    <property type="term" value="C:cytosol"/>
    <property type="evidence" value="ECO:0007669"/>
    <property type="project" value="TreeGrafter"/>
</dbReference>
<dbReference type="InterPro" id="IPR007197">
    <property type="entry name" value="rSAM"/>
</dbReference>
<dbReference type="EMBL" id="FQUG01000002">
    <property type="protein sequence ID" value="SHE40889.1"/>
    <property type="molecule type" value="Genomic_DNA"/>
</dbReference>
<comment type="function">
    <text evidence="8">Catalyzes the methylthiolation of an aspartic acid residue of ribosomal protein uS12.</text>
</comment>
<feature type="binding site" evidence="8">
    <location>
        <position position="154"/>
    </location>
    <ligand>
        <name>[4Fe-4S] cluster</name>
        <dbReference type="ChEBI" id="CHEBI:49883"/>
        <label>2</label>
        <note>4Fe-4S-S-AdoMet</note>
    </ligand>
</feature>
<feature type="binding site" evidence="8">
    <location>
        <position position="158"/>
    </location>
    <ligand>
        <name>[4Fe-4S] cluster</name>
        <dbReference type="ChEBI" id="CHEBI:49883"/>
        <label>2</label>
        <note>4Fe-4S-S-AdoMet</note>
    </ligand>
</feature>
<dbReference type="FunFam" id="3.80.30.20:FF:000001">
    <property type="entry name" value="tRNA-2-methylthio-N(6)-dimethylallyladenosine synthase 2"/>
    <property type="match status" value="1"/>
</dbReference>
<dbReference type="GO" id="GO:0051539">
    <property type="term" value="F:4 iron, 4 sulfur cluster binding"/>
    <property type="evidence" value="ECO:0007669"/>
    <property type="project" value="UniProtKB-UniRule"/>
</dbReference>
<accession>A0A1M4T8S7</accession>
<dbReference type="HAMAP" id="MF_01865">
    <property type="entry name" value="MTTase_RimO"/>
    <property type="match status" value="1"/>
</dbReference>
<dbReference type="PROSITE" id="PS01278">
    <property type="entry name" value="MTTASE_RADICAL"/>
    <property type="match status" value="1"/>
</dbReference>
<dbReference type="Gene3D" id="2.40.50.140">
    <property type="entry name" value="Nucleic acid-binding proteins"/>
    <property type="match status" value="1"/>
</dbReference>
<dbReference type="InterPro" id="IPR058240">
    <property type="entry name" value="rSAM_sf"/>
</dbReference>
<dbReference type="InterPro" id="IPR038135">
    <property type="entry name" value="Methylthiotransferase_N_sf"/>
</dbReference>
<dbReference type="Gene3D" id="3.40.50.12160">
    <property type="entry name" value="Methylthiotransferase, N-terminal domain"/>
    <property type="match status" value="1"/>
</dbReference>
<dbReference type="Pfam" id="PF00919">
    <property type="entry name" value="UPF0004"/>
    <property type="match status" value="1"/>
</dbReference>
<dbReference type="GO" id="GO:0005840">
    <property type="term" value="C:ribosome"/>
    <property type="evidence" value="ECO:0007669"/>
    <property type="project" value="UniProtKB-KW"/>
</dbReference>
<evidence type="ECO:0000256" key="3">
    <source>
        <dbReference type="ARBA" id="ARBA00022679"/>
    </source>
</evidence>
<evidence type="ECO:0000256" key="2">
    <source>
        <dbReference type="ARBA" id="ARBA00022490"/>
    </source>
</evidence>
<keyword evidence="4 8" id="KW-0949">S-adenosyl-L-methionine</keyword>
<evidence type="ECO:0000259" key="9">
    <source>
        <dbReference type="PROSITE" id="PS50926"/>
    </source>
</evidence>
<name>A0A1M4T8S7_9FIRM</name>
<evidence type="ECO:0000259" key="11">
    <source>
        <dbReference type="PROSITE" id="PS51918"/>
    </source>
</evidence>
<keyword evidence="2 8" id="KW-0963">Cytoplasm</keyword>
<keyword evidence="6 8" id="KW-0408">Iron</keyword>
<keyword evidence="3 8" id="KW-0808">Transferase</keyword>
<evidence type="ECO:0000256" key="1">
    <source>
        <dbReference type="ARBA" id="ARBA00022485"/>
    </source>
</evidence>
<dbReference type="InterPro" id="IPR013848">
    <property type="entry name" value="Methylthiotransferase_N"/>
</dbReference>
<evidence type="ECO:0000313" key="13">
    <source>
        <dbReference type="Proteomes" id="UP000184404"/>
    </source>
</evidence>
<dbReference type="Pfam" id="PF18693">
    <property type="entry name" value="TRAM_2"/>
    <property type="match status" value="1"/>
</dbReference>
<comment type="similarity">
    <text evidence="8">Belongs to the methylthiotransferase family. RimO subfamily.</text>
</comment>
<feature type="binding site" evidence="8">
    <location>
        <position position="46"/>
    </location>
    <ligand>
        <name>[4Fe-4S] cluster</name>
        <dbReference type="ChEBI" id="CHEBI:49883"/>
        <label>1</label>
    </ligand>
</feature>
<dbReference type="InterPro" id="IPR012340">
    <property type="entry name" value="NA-bd_OB-fold"/>
</dbReference>
<dbReference type="InterPro" id="IPR002792">
    <property type="entry name" value="TRAM_dom"/>
</dbReference>
<feature type="binding site" evidence="8">
    <location>
        <position position="10"/>
    </location>
    <ligand>
        <name>[4Fe-4S] cluster</name>
        <dbReference type="ChEBI" id="CHEBI:49883"/>
        <label>1</label>
    </ligand>
</feature>
<dbReference type="GO" id="GO:0035599">
    <property type="term" value="F:aspartic acid methylthiotransferase activity"/>
    <property type="evidence" value="ECO:0007669"/>
    <property type="project" value="TreeGrafter"/>
</dbReference>
<evidence type="ECO:0000256" key="5">
    <source>
        <dbReference type="ARBA" id="ARBA00022723"/>
    </source>
</evidence>
<keyword evidence="13" id="KW-1185">Reference proteome</keyword>
<feature type="domain" description="MTTase N-terminal" evidence="10">
    <location>
        <begin position="1"/>
        <end position="117"/>
    </location>
</feature>
<evidence type="ECO:0000313" key="12">
    <source>
        <dbReference type="EMBL" id="SHE40889.1"/>
    </source>
</evidence>
<evidence type="ECO:0000256" key="7">
    <source>
        <dbReference type="ARBA" id="ARBA00023014"/>
    </source>
</evidence>
<feature type="binding site" evidence="8">
    <location>
        <position position="161"/>
    </location>
    <ligand>
        <name>[4Fe-4S] cluster</name>
        <dbReference type="ChEBI" id="CHEBI:49883"/>
        <label>2</label>
        <note>4Fe-4S-S-AdoMet</note>
    </ligand>
</feature>
<dbReference type="STRING" id="1123243.SAMN02745190_00404"/>
<dbReference type="Pfam" id="PF04055">
    <property type="entry name" value="Radical_SAM"/>
    <property type="match status" value="1"/>
</dbReference>
<keyword evidence="5 8" id="KW-0479">Metal-binding</keyword>
<feature type="binding site" evidence="8">
    <location>
        <position position="80"/>
    </location>
    <ligand>
        <name>[4Fe-4S] cluster</name>
        <dbReference type="ChEBI" id="CHEBI:49883"/>
        <label>1</label>
    </ligand>
</feature>
<dbReference type="NCBIfam" id="TIGR00089">
    <property type="entry name" value="MiaB/RimO family radical SAM methylthiotransferase"/>
    <property type="match status" value="1"/>
</dbReference>
<sequence length="445" mass="50139">MKAGFVSLGCAKNLVDTEVMLGILQKNGIELTNEPSEAEVLIVNTCAFIESAKEESITTVLNMADYKNSGCCRSLIVAGCLGQRYGQQLLDEMPEADAIIGTGAWQRIMEAVDETLKGNRVVISGESEIIYDARMPRIMTTPGYTAYVKIAEGCDNNCAFCAIPMIRGHYRSRKFEDVVEEVKRLAADGVKEINLIAQDTTNYGRDLYGKPRLAELLKELCKIDGIQWIRTLYSYPRFFTDELIDVIASEPKIAKYVDLPLQHAHDAILRRMHRADTRESIEKLLEKIRERIPGVTVRSTFIVGFPGETDAHYQALREFLLKQRFDKVGIFTYSKEEDTPAYSMDGQVAEDVMQERYHELMSIQSKISEETNQALEGKELDILVEGRDEEQQTIAVGRSYREAPEVDGQVYIEGDTDSKPGDIVRVRVTQGFTYDVVGEPVEKKK</sequence>